<proteinExistence type="predicted"/>
<dbReference type="Gene3D" id="1.25.40.400">
    <property type="match status" value="1"/>
</dbReference>
<organism evidence="2 3">
    <name type="scientific">Lactobacillus amylovorus subsp. animalium DSM 16698</name>
    <dbReference type="NCBI Taxonomy" id="695563"/>
    <lineage>
        <taxon>Bacteria</taxon>
        <taxon>Bacillati</taxon>
        <taxon>Bacillota</taxon>
        <taxon>Bacilli</taxon>
        <taxon>Lactobacillales</taxon>
        <taxon>Lactobacillaceae</taxon>
        <taxon>Lactobacillus</taxon>
        <taxon>Lactobacillus amylovorus subsp. animalium</taxon>
    </lineage>
</organism>
<dbReference type="SUPFAM" id="SSF47413">
    <property type="entry name" value="lambda repressor-like DNA-binding domains"/>
    <property type="match status" value="1"/>
</dbReference>
<feature type="domain" description="HTH cro/C1-type" evidence="1">
    <location>
        <begin position="17"/>
        <end position="71"/>
    </location>
</feature>
<dbReference type="CDD" id="cd00093">
    <property type="entry name" value="HTH_XRE"/>
    <property type="match status" value="1"/>
</dbReference>
<dbReference type="AlphaFoldDB" id="A0A0R2L0B1"/>
<dbReference type="InterPro" id="IPR001387">
    <property type="entry name" value="Cro/C1-type_HTH"/>
</dbReference>
<dbReference type="InterPro" id="IPR010057">
    <property type="entry name" value="Transcription_activator_Rgg_C"/>
</dbReference>
<accession>A0A0R2L0B1</accession>
<dbReference type="Gene3D" id="1.10.260.40">
    <property type="entry name" value="lambda repressor-like DNA-binding domains"/>
    <property type="match status" value="1"/>
</dbReference>
<dbReference type="PANTHER" id="PTHR37038:SF12">
    <property type="entry name" value="TRANSCRIPTIONAL REGULATOR"/>
    <property type="match status" value="1"/>
</dbReference>
<dbReference type="Pfam" id="PF21259">
    <property type="entry name" value="Rgg_C"/>
    <property type="match status" value="1"/>
</dbReference>
<name>A0A0R2L0B1_LACAM</name>
<dbReference type="InterPro" id="IPR053163">
    <property type="entry name" value="HTH-type_regulator_Rgg"/>
</dbReference>
<dbReference type="InterPro" id="IPR010982">
    <property type="entry name" value="Lambda_DNA-bd_dom_sf"/>
</dbReference>
<comment type="caution">
    <text evidence="2">The sequence shown here is derived from an EMBL/GenBank/DDBJ whole genome shotgun (WGS) entry which is preliminary data.</text>
</comment>
<dbReference type="Pfam" id="PF01381">
    <property type="entry name" value="HTH_3"/>
    <property type="match status" value="1"/>
</dbReference>
<evidence type="ECO:0000313" key="2">
    <source>
        <dbReference type="EMBL" id="KRN92189.1"/>
    </source>
</evidence>
<reference evidence="2 3" key="1">
    <citation type="journal article" date="2015" name="Genome Announc.">
        <title>Expanding the biotechnology potential of lactobacilli through comparative genomics of 213 strains and associated genera.</title>
        <authorList>
            <person name="Sun Z."/>
            <person name="Harris H.M."/>
            <person name="McCann A."/>
            <person name="Guo C."/>
            <person name="Argimon S."/>
            <person name="Zhang W."/>
            <person name="Yang X."/>
            <person name="Jeffery I.B."/>
            <person name="Cooney J.C."/>
            <person name="Kagawa T.F."/>
            <person name="Liu W."/>
            <person name="Song Y."/>
            <person name="Salvetti E."/>
            <person name="Wrobel A."/>
            <person name="Rasinkangas P."/>
            <person name="Parkhill J."/>
            <person name="Rea M.C."/>
            <person name="O'Sullivan O."/>
            <person name="Ritari J."/>
            <person name="Douillard F.P."/>
            <person name="Paul Ross R."/>
            <person name="Yang R."/>
            <person name="Briner A.E."/>
            <person name="Felis G.E."/>
            <person name="de Vos W.M."/>
            <person name="Barrangou R."/>
            <person name="Klaenhammer T.R."/>
            <person name="Caufield P.W."/>
            <person name="Cui Y."/>
            <person name="Zhang H."/>
            <person name="O'Toole P.W."/>
        </authorList>
    </citation>
    <scope>NUCLEOTIDE SEQUENCE [LARGE SCALE GENOMIC DNA]</scope>
    <source>
        <strain evidence="2 3">DSM 16698</strain>
    </source>
</reference>
<dbReference type="PATRIC" id="fig|695563.3.peg.353"/>
<protein>
    <recommendedName>
        <fullName evidence="1">HTH cro/C1-type domain-containing protein</fullName>
    </recommendedName>
</protein>
<dbReference type="GO" id="GO:0003677">
    <property type="term" value="F:DNA binding"/>
    <property type="evidence" value="ECO:0007669"/>
    <property type="project" value="InterPro"/>
</dbReference>
<dbReference type="NCBIfam" id="TIGR01716">
    <property type="entry name" value="RGG_Cterm"/>
    <property type="match status" value="1"/>
</dbReference>
<dbReference type="SMART" id="SM00530">
    <property type="entry name" value="HTH_XRE"/>
    <property type="match status" value="1"/>
</dbReference>
<evidence type="ECO:0000259" key="1">
    <source>
        <dbReference type="SMART" id="SM00530"/>
    </source>
</evidence>
<gene>
    <name evidence="2" type="ORF">IV44_GL000321</name>
</gene>
<dbReference type="Proteomes" id="UP000051529">
    <property type="component" value="Unassembled WGS sequence"/>
</dbReference>
<evidence type="ECO:0000313" key="3">
    <source>
        <dbReference type="Proteomes" id="UP000051529"/>
    </source>
</evidence>
<sequence length="296" mass="35499">MSYSKALRRYKMTIGELLKEYRLSQNKKQKDFIGQIISPSYYSKVEKNIHRITASDLLALLHYNDISPWDFFNRLDHDDQFKYQQLRDFNDLMLDAYYNNDKRELEHIKKLIDQSSLAKKDKQEQKLLVNGWLESMKGSDERPNNEVRRKIKEQIFNIPNLNEAKITLFCNFMRFFDLNTDKMIATQIINQYQKENDIDIQEKILAVIINILVFTIEQHKLNDVNFFIQSATQIKTNPDLFFYKNDLLFFENFIEYLKTNNKKALDKCKIAINNFNLLGMPEYGQQIQLFFDKYEK</sequence>
<dbReference type="EMBL" id="JQBQ01000014">
    <property type="protein sequence ID" value="KRN92189.1"/>
    <property type="molecule type" value="Genomic_DNA"/>
</dbReference>
<dbReference type="PANTHER" id="PTHR37038">
    <property type="entry name" value="TRANSCRIPTIONAL REGULATOR-RELATED"/>
    <property type="match status" value="1"/>
</dbReference>